<protein>
    <submittedName>
        <fullName evidence="4">Acetyltransferase (GNAT) family protein</fullName>
    </submittedName>
</protein>
<evidence type="ECO:0000259" key="3">
    <source>
        <dbReference type="PROSITE" id="PS51186"/>
    </source>
</evidence>
<sequence length="164" mass="17881">MHLRPARPDELPLLQAIEVASGEPFRDVGMPEIADDDPMPLDALRHAHVWVAADPDPVAWVAAVEVDGRAHVEQISVHPDFARRGIGAALLDHVEMWATARGLDGLTLTTFRDVPWNAPYYERLGFREVTGLSPGLAEIVAAEAARGLDPVTRVCLERGRRGGV</sequence>
<name>A0A495XLB6_9PSEU</name>
<evidence type="ECO:0000256" key="2">
    <source>
        <dbReference type="ARBA" id="ARBA00023315"/>
    </source>
</evidence>
<keyword evidence="5" id="KW-1185">Reference proteome</keyword>
<feature type="domain" description="N-acetyltransferase" evidence="3">
    <location>
        <begin position="1"/>
        <end position="149"/>
    </location>
</feature>
<dbReference type="PANTHER" id="PTHR43800:SF1">
    <property type="entry name" value="PEPTIDYL-LYSINE N-ACETYLTRANSFERASE YJAB"/>
    <property type="match status" value="1"/>
</dbReference>
<dbReference type="PROSITE" id="PS51186">
    <property type="entry name" value="GNAT"/>
    <property type="match status" value="1"/>
</dbReference>
<evidence type="ECO:0000313" key="5">
    <source>
        <dbReference type="Proteomes" id="UP000272729"/>
    </source>
</evidence>
<dbReference type="GO" id="GO:0016747">
    <property type="term" value="F:acyltransferase activity, transferring groups other than amino-acyl groups"/>
    <property type="evidence" value="ECO:0007669"/>
    <property type="project" value="InterPro"/>
</dbReference>
<keyword evidence="2" id="KW-0012">Acyltransferase</keyword>
<dbReference type="PANTHER" id="PTHR43800">
    <property type="entry name" value="PEPTIDYL-LYSINE N-ACETYLTRANSFERASE YJAB"/>
    <property type="match status" value="1"/>
</dbReference>
<dbReference type="Gene3D" id="3.40.630.30">
    <property type="match status" value="1"/>
</dbReference>
<dbReference type="EMBL" id="RBXR01000001">
    <property type="protein sequence ID" value="RKT73995.1"/>
    <property type="molecule type" value="Genomic_DNA"/>
</dbReference>
<keyword evidence="1 4" id="KW-0808">Transferase</keyword>
<proteinExistence type="predicted"/>
<dbReference type="CDD" id="cd04301">
    <property type="entry name" value="NAT_SF"/>
    <property type="match status" value="1"/>
</dbReference>
<dbReference type="RefSeq" id="WP_121228175.1">
    <property type="nucleotide sequence ID" value="NZ_JBIUBA010000075.1"/>
</dbReference>
<gene>
    <name evidence="4" type="ORF">DFJ66_7337</name>
</gene>
<dbReference type="Pfam" id="PF00583">
    <property type="entry name" value="Acetyltransf_1"/>
    <property type="match status" value="1"/>
</dbReference>
<comment type="caution">
    <text evidence="4">The sequence shown here is derived from an EMBL/GenBank/DDBJ whole genome shotgun (WGS) entry which is preliminary data.</text>
</comment>
<dbReference type="SUPFAM" id="SSF55729">
    <property type="entry name" value="Acyl-CoA N-acyltransferases (Nat)"/>
    <property type="match status" value="1"/>
</dbReference>
<reference evidence="4 5" key="1">
    <citation type="submission" date="2018-10" db="EMBL/GenBank/DDBJ databases">
        <title>Sequencing the genomes of 1000 actinobacteria strains.</title>
        <authorList>
            <person name="Klenk H.-P."/>
        </authorList>
    </citation>
    <scope>NUCLEOTIDE SEQUENCE [LARGE SCALE GENOMIC DNA]</scope>
    <source>
        <strain evidence="4 5">DSM 43911</strain>
    </source>
</reference>
<dbReference type="AlphaFoldDB" id="A0A495XLB6"/>
<dbReference type="InterPro" id="IPR000182">
    <property type="entry name" value="GNAT_dom"/>
</dbReference>
<accession>A0A495XLB6</accession>
<dbReference type="OrthoDB" id="572496at2"/>
<organism evidence="4 5">
    <name type="scientific">Saccharothrix variisporea</name>
    <dbReference type="NCBI Taxonomy" id="543527"/>
    <lineage>
        <taxon>Bacteria</taxon>
        <taxon>Bacillati</taxon>
        <taxon>Actinomycetota</taxon>
        <taxon>Actinomycetes</taxon>
        <taxon>Pseudonocardiales</taxon>
        <taxon>Pseudonocardiaceae</taxon>
        <taxon>Saccharothrix</taxon>
    </lineage>
</organism>
<dbReference type="InterPro" id="IPR016181">
    <property type="entry name" value="Acyl_CoA_acyltransferase"/>
</dbReference>
<evidence type="ECO:0000256" key="1">
    <source>
        <dbReference type="ARBA" id="ARBA00022679"/>
    </source>
</evidence>
<evidence type="ECO:0000313" key="4">
    <source>
        <dbReference type="EMBL" id="RKT73995.1"/>
    </source>
</evidence>
<dbReference type="Proteomes" id="UP000272729">
    <property type="component" value="Unassembled WGS sequence"/>
</dbReference>